<comment type="caution">
    <text evidence="2">The sequence shown here is derived from an EMBL/GenBank/DDBJ whole genome shotgun (WGS) entry which is preliminary data.</text>
</comment>
<name>A0A918JX25_9FLAO</name>
<sequence length="172" mass="18986">MLSAQAQTKVGDAILPNTIKFNGENLTINGAGLREKLFFDIYAGALYLKQKSNKASVAGLDETMAVRVHVLSGMMSRKKMEAALRNGFVKSTNNKTAPLQDRIEKFIGFVSEEIESGQIFDMVYEKGKGNVLYKNGVEKGFVEGLDFKKALFNIWLGNDPVDKGLKNEMLGN</sequence>
<dbReference type="InterPro" id="IPR016088">
    <property type="entry name" value="Chalcone_isomerase_3-sand"/>
</dbReference>
<proteinExistence type="predicted"/>
<accession>A0A918JX25</accession>
<evidence type="ECO:0000313" key="2">
    <source>
        <dbReference type="EMBL" id="GGX26137.1"/>
    </source>
</evidence>
<feature type="domain" description="Chalcone isomerase" evidence="1">
    <location>
        <begin position="8"/>
        <end position="171"/>
    </location>
</feature>
<reference evidence="2 3" key="1">
    <citation type="journal article" date="2014" name="Int. J. Syst. Evol. Microbiol.">
        <title>Complete genome sequence of Corynebacterium casei LMG S-19264T (=DSM 44701T), isolated from a smear-ripened cheese.</title>
        <authorList>
            <consortium name="US DOE Joint Genome Institute (JGI-PGF)"/>
            <person name="Walter F."/>
            <person name="Albersmeier A."/>
            <person name="Kalinowski J."/>
            <person name="Ruckert C."/>
        </authorList>
    </citation>
    <scope>NUCLEOTIDE SEQUENCE [LARGE SCALE GENOMIC DNA]</scope>
    <source>
        <strain evidence="2 3">KCTC 12285</strain>
    </source>
</reference>
<organism evidence="2 3">
    <name type="scientific">Aquimarina muelleri</name>
    <dbReference type="NCBI Taxonomy" id="279356"/>
    <lineage>
        <taxon>Bacteria</taxon>
        <taxon>Pseudomonadati</taxon>
        <taxon>Bacteroidota</taxon>
        <taxon>Flavobacteriia</taxon>
        <taxon>Flavobacteriales</taxon>
        <taxon>Flavobacteriaceae</taxon>
        <taxon>Aquimarina</taxon>
    </lineage>
</organism>
<dbReference type="Gene3D" id="3.50.70.10">
    <property type="match status" value="1"/>
</dbReference>
<dbReference type="GO" id="GO:0016872">
    <property type="term" value="F:intramolecular lyase activity"/>
    <property type="evidence" value="ECO:0007669"/>
    <property type="project" value="InterPro"/>
</dbReference>
<gene>
    <name evidence="2" type="ORF">GCM10007384_29020</name>
</gene>
<dbReference type="Pfam" id="PF16036">
    <property type="entry name" value="Chalcone_3"/>
    <property type="match status" value="1"/>
</dbReference>
<dbReference type="AlphaFoldDB" id="A0A918JX25"/>
<keyword evidence="3" id="KW-1185">Reference proteome</keyword>
<dbReference type="Proteomes" id="UP000601108">
    <property type="component" value="Unassembled WGS sequence"/>
</dbReference>
<dbReference type="InterPro" id="IPR036298">
    <property type="entry name" value="Chalcone_isomerase_sf"/>
</dbReference>
<dbReference type="InterPro" id="IPR016087">
    <property type="entry name" value="Chalcone_isomerase"/>
</dbReference>
<dbReference type="SUPFAM" id="SSF54626">
    <property type="entry name" value="Chalcone isomerase"/>
    <property type="match status" value="1"/>
</dbReference>
<protein>
    <submittedName>
        <fullName evidence="2">Chalcone isomerase</fullName>
    </submittedName>
</protein>
<keyword evidence="2" id="KW-0413">Isomerase</keyword>
<evidence type="ECO:0000313" key="3">
    <source>
        <dbReference type="Proteomes" id="UP000601108"/>
    </source>
</evidence>
<dbReference type="EMBL" id="BMWS01000021">
    <property type="protein sequence ID" value="GGX26137.1"/>
    <property type="molecule type" value="Genomic_DNA"/>
</dbReference>
<evidence type="ECO:0000259" key="1">
    <source>
        <dbReference type="Pfam" id="PF16036"/>
    </source>
</evidence>